<keyword evidence="2" id="KW-0479">Metal-binding</keyword>
<dbReference type="InterPro" id="IPR002933">
    <property type="entry name" value="Peptidase_M20"/>
</dbReference>
<evidence type="ECO:0000313" key="6">
    <source>
        <dbReference type="Proteomes" id="UP001479436"/>
    </source>
</evidence>
<dbReference type="SUPFAM" id="SSF55031">
    <property type="entry name" value="Bacterial exopeptidase dimerisation domain"/>
    <property type="match status" value="1"/>
</dbReference>
<dbReference type="InterPro" id="IPR036264">
    <property type="entry name" value="Bact_exopeptidase_dim_dom"/>
</dbReference>
<organism evidence="5 6">
    <name type="scientific">Basidiobolus ranarum</name>
    <dbReference type="NCBI Taxonomy" id="34480"/>
    <lineage>
        <taxon>Eukaryota</taxon>
        <taxon>Fungi</taxon>
        <taxon>Fungi incertae sedis</taxon>
        <taxon>Zoopagomycota</taxon>
        <taxon>Entomophthoromycotina</taxon>
        <taxon>Basidiobolomycetes</taxon>
        <taxon>Basidiobolales</taxon>
        <taxon>Basidiobolaceae</taxon>
        <taxon>Basidiobolus</taxon>
    </lineage>
</organism>
<comment type="similarity">
    <text evidence="1">Belongs to the peptidase M20A family.</text>
</comment>
<comment type="caution">
    <text evidence="5">The sequence shown here is derived from an EMBL/GenBank/DDBJ whole genome shotgun (WGS) entry which is preliminary data.</text>
</comment>
<name>A0ABR2VYJ4_9FUNG</name>
<evidence type="ECO:0000256" key="3">
    <source>
        <dbReference type="ARBA" id="ARBA00022801"/>
    </source>
</evidence>
<dbReference type="EMBL" id="JASJQH010007348">
    <property type="protein sequence ID" value="KAK9710327.1"/>
    <property type="molecule type" value="Genomic_DNA"/>
</dbReference>
<feature type="domain" description="Peptidase M20 dimerisation" evidence="4">
    <location>
        <begin position="162"/>
        <end position="244"/>
    </location>
</feature>
<sequence length="343" mass="37644">MAFEDLFGLHKQLVSINSTVGSEASIVDFLYKHLENLGWTVERQHVENGDEGTRENLFAYLGNRNPKLILNSHLDTVPPFIGYSRNGNKIEGRGTCDAKGSVAVQIIAAEELRKELSDFDVGLLYVVGEERGGIGMLKANELGLEPKAIIIGEPTENKLALGHKGIVGFKINSQGKAAHSGYPELGQSATEQLVEALWRLKNINFQEDSRLGQSTINIGILEGGVAQNVIPEHASATIYIRVATDASYVWNTVKNTIGDIEGISLELTTKTEPVTLDVVDGFDVMVAKYNTDFSRWKGPGKKYLLGPGTIHVAHTSDEYVDAMDLKQSVKLYKQLVRHIISHC</sequence>
<dbReference type="SUPFAM" id="SSF53187">
    <property type="entry name" value="Zn-dependent exopeptidases"/>
    <property type="match status" value="1"/>
</dbReference>
<dbReference type="PANTHER" id="PTHR43808">
    <property type="entry name" value="ACETYLORNITHINE DEACETYLASE"/>
    <property type="match status" value="1"/>
</dbReference>
<evidence type="ECO:0000313" key="5">
    <source>
        <dbReference type="EMBL" id="KAK9710327.1"/>
    </source>
</evidence>
<accession>A0ABR2VYJ4</accession>
<dbReference type="Gene3D" id="3.30.70.360">
    <property type="match status" value="1"/>
</dbReference>
<dbReference type="Pfam" id="PF07687">
    <property type="entry name" value="M20_dimer"/>
    <property type="match status" value="1"/>
</dbReference>
<protein>
    <recommendedName>
        <fullName evidence="4">Peptidase M20 dimerisation domain-containing protein</fullName>
    </recommendedName>
</protein>
<keyword evidence="3" id="KW-0378">Hydrolase</keyword>
<evidence type="ECO:0000259" key="4">
    <source>
        <dbReference type="Pfam" id="PF07687"/>
    </source>
</evidence>
<dbReference type="Proteomes" id="UP001479436">
    <property type="component" value="Unassembled WGS sequence"/>
</dbReference>
<proteinExistence type="inferred from homology"/>
<gene>
    <name evidence="5" type="ORF">K7432_008483</name>
</gene>
<dbReference type="Gene3D" id="3.40.630.10">
    <property type="entry name" value="Zn peptidases"/>
    <property type="match status" value="1"/>
</dbReference>
<dbReference type="InterPro" id="IPR050072">
    <property type="entry name" value="Peptidase_M20A"/>
</dbReference>
<evidence type="ECO:0000256" key="1">
    <source>
        <dbReference type="ARBA" id="ARBA00006247"/>
    </source>
</evidence>
<dbReference type="Pfam" id="PF01546">
    <property type="entry name" value="Peptidase_M20"/>
    <property type="match status" value="1"/>
</dbReference>
<keyword evidence="6" id="KW-1185">Reference proteome</keyword>
<dbReference type="PANTHER" id="PTHR43808:SF14">
    <property type="entry name" value="PUTATIVE-RELATED"/>
    <property type="match status" value="1"/>
</dbReference>
<evidence type="ECO:0000256" key="2">
    <source>
        <dbReference type="ARBA" id="ARBA00022723"/>
    </source>
</evidence>
<reference evidence="5 6" key="1">
    <citation type="submission" date="2023-04" db="EMBL/GenBank/DDBJ databases">
        <title>Genome of Basidiobolus ranarum AG-B5.</title>
        <authorList>
            <person name="Stajich J.E."/>
            <person name="Carter-House D."/>
            <person name="Gryganskyi A."/>
        </authorList>
    </citation>
    <scope>NUCLEOTIDE SEQUENCE [LARGE SCALE GENOMIC DNA]</scope>
    <source>
        <strain evidence="5 6">AG-B5</strain>
    </source>
</reference>
<dbReference type="InterPro" id="IPR011650">
    <property type="entry name" value="Peptidase_M20_dimer"/>
</dbReference>